<reference evidence="4" key="1">
    <citation type="submission" date="2018-10" db="EMBL/GenBank/DDBJ databases">
        <title>Transcriptome assembly of Aceria tosichella (Wheat curl mite) Type 2.</title>
        <authorList>
            <person name="Scully E.D."/>
            <person name="Geib S.M."/>
            <person name="Palmer N.A."/>
            <person name="Gupta A.K."/>
            <person name="Sarath G."/>
            <person name="Tatineni S."/>
        </authorList>
    </citation>
    <scope>NUCLEOTIDE SEQUENCE</scope>
    <source>
        <strain evidence="4">LincolnNE</strain>
    </source>
</reference>
<organism evidence="4">
    <name type="scientific">Aceria tosichella</name>
    <name type="common">wheat curl mite</name>
    <dbReference type="NCBI Taxonomy" id="561515"/>
    <lineage>
        <taxon>Eukaryota</taxon>
        <taxon>Metazoa</taxon>
        <taxon>Ecdysozoa</taxon>
        <taxon>Arthropoda</taxon>
        <taxon>Chelicerata</taxon>
        <taxon>Arachnida</taxon>
        <taxon>Acari</taxon>
        <taxon>Acariformes</taxon>
        <taxon>Trombidiformes</taxon>
        <taxon>Prostigmata</taxon>
        <taxon>Eupodina</taxon>
        <taxon>Eriophyoidea</taxon>
        <taxon>Eriophyidae</taxon>
        <taxon>Eriophyinae</taxon>
        <taxon>Aceriini</taxon>
        <taxon>Aceria</taxon>
    </lineage>
</organism>
<dbReference type="Gene3D" id="3.40.50.1240">
    <property type="entry name" value="Phosphoglycerate mutase-like"/>
    <property type="match status" value="1"/>
</dbReference>
<dbReference type="PROSITE" id="PS00616">
    <property type="entry name" value="HIS_ACID_PHOSPHAT_1"/>
    <property type="match status" value="1"/>
</dbReference>
<comment type="similarity">
    <text evidence="2">Belongs to the histidine acid phosphatase family.</text>
</comment>
<dbReference type="PANTHER" id="PTHR11567">
    <property type="entry name" value="ACID PHOSPHATASE-RELATED"/>
    <property type="match status" value="1"/>
</dbReference>
<evidence type="ECO:0000256" key="3">
    <source>
        <dbReference type="SAM" id="SignalP"/>
    </source>
</evidence>
<keyword evidence="3" id="KW-0732">Signal</keyword>
<dbReference type="SUPFAM" id="SSF53254">
    <property type="entry name" value="Phosphoglycerate mutase-like"/>
    <property type="match status" value="1"/>
</dbReference>
<dbReference type="CDD" id="cd07061">
    <property type="entry name" value="HP_HAP_like"/>
    <property type="match status" value="1"/>
</dbReference>
<dbReference type="InterPro" id="IPR000560">
    <property type="entry name" value="His_Pase_clade-2"/>
</dbReference>
<protein>
    <submittedName>
        <fullName evidence="4">Prostatic acid phosphatase</fullName>
    </submittedName>
</protein>
<evidence type="ECO:0000313" key="4">
    <source>
        <dbReference type="EMBL" id="MDE48014.1"/>
    </source>
</evidence>
<gene>
    <name evidence="4" type="primary">ACPP</name>
    <name evidence="4" type="ORF">g.16617</name>
</gene>
<comment type="catalytic activity">
    <reaction evidence="1">
        <text>a phosphate monoester + H2O = an alcohol + phosphate</text>
        <dbReference type="Rhea" id="RHEA:15017"/>
        <dbReference type="ChEBI" id="CHEBI:15377"/>
        <dbReference type="ChEBI" id="CHEBI:30879"/>
        <dbReference type="ChEBI" id="CHEBI:43474"/>
        <dbReference type="ChEBI" id="CHEBI:67140"/>
        <dbReference type="EC" id="3.1.3.2"/>
    </reaction>
</comment>
<dbReference type="InterPro" id="IPR033379">
    <property type="entry name" value="Acid_Pase_AS"/>
</dbReference>
<dbReference type="InterPro" id="IPR050645">
    <property type="entry name" value="Histidine_acid_phosphatase"/>
</dbReference>
<dbReference type="PANTHER" id="PTHR11567:SF171">
    <property type="entry name" value="ACID PHOSPHATASE FAMILY"/>
    <property type="match status" value="1"/>
</dbReference>
<dbReference type="EMBL" id="GGYP01003243">
    <property type="protein sequence ID" value="MDE48014.1"/>
    <property type="molecule type" value="Transcribed_RNA"/>
</dbReference>
<dbReference type="GO" id="GO:0003993">
    <property type="term" value="F:acid phosphatase activity"/>
    <property type="evidence" value="ECO:0007669"/>
    <property type="project" value="UniProtKB-EC"/>
</dbReference>
<name>A0A6G1SBY5_9ACAR</name>
<dbReference type="AlphaFoldDB" id="A0A6G1SBY5"/>
<dbReference type="InterPro" id="IPR029033">
    <property type="entry name" value="His_PPase_superfam"/>
</dbReference>
<accession>A0A6G1SBY5</accession>
<evidence type="ECO:0000256" key="1">
    <source>
        <dbReference type="ARBA" id="ARBA00000032"/>
    </source>
</evidence>
<evidence type="ECO:0000256" key="2">
    <source>
        <dbReference type="ARBA" id="ARBA00005375"/>
    </source>
</evidence>
<sequence length="470" mass="54419">MFYMIFIYLVLQTSICNAELEVKPIATVDLDHDVSSSNSCSSGTSGLDCVRSRLEEAYAYVRPELGGQDELSDADKIFLALHDKPNYWQATDQDTLKQVLIIHRHGDRTPINFPPQDNVANEPFWQFHGLGQLTNRGKARLHLLGRIIRERYDEFLQKSVNKNIRKSRSSGALRCIESAQVFLSSFMALTKDRRSPDSAALIWDKPSNELSQIWQPASVNTLAAKYDALLNEGAKCNNAEAVYADLDDSEENKRLMKEYSHERETLKRELGFEVDHFYKWFWASSLIEVEKSYFGDKLKPAITAIYDRLEEAGNMALVLFQTPKPLRRARVGLLIDDIIKNMVDTTKSSTSPFNKKFVHYSAHDINLVFLLGVLDNIKKFPYRPDYASNIIFELHEDKGEWFVKFFYMPHVPSKFRELNIEACEQGHKRKRCTLSKFSELMKEFRVSSWWSWMQECDNPLENMDPYEQNS</sequence>
<feature type="signal peptide" evidence="3">
    <location>
        <begin position="1"/>
        <end position="18"/>
    </location>
</feature>
<dbReference type="Pfam" id="PF00328">
    <property type="entry name" value="His_Phos_2"/>
    <property type="match status" value="1"/>
</dbReference>
<proteinExistence type="inferred from homology"/>
<feature type="chain" id="PRO_5026179524" evidence="3">
    <location>
        <begin position="19"/>
        <end position="470"/>
    </location>
</feature>